<gene>
    <name evidence="2" type="ORF">Q4521_10270</name>
</gene>
<evidence type="ECO:0000259" key="1">
    <source>
        <dbReference type="PROSITE" id="PS51725"/>
    </source>
</evidence>
<reference evidence="2" key="1">
    <citation type="submission" date="2023-07" db="EMBL/GenBank/DDBJ databases">
        <title>Genome content predicts the carbon catabolic preferences of heterotrophic bacteria.</title>
        <authorList>
            <person name="Gralka M."/>
        </authorList>
    </citation>
    <scope>NUCLEOTIDE SEQUENCE</scope>
    <source>
        <strain evidence="2">I3M17_2</strain>
    </source>
</reference>
<dbReference type="EMBL" id="JAUOPB010000007">
    <property type="protein sequence ID" value="MDO6422860.1"/>
    <property type="molecule type" value="Genomic_DNA"/>
</dbReference>
<dbReference type="AlphaFoldDB" id="A0AAW7X5P4"/>
<proteinExistence type="predicted"/>
<sequence length="93" mass="10813">MIQVLIERHIADGMLSTYEDSSRHALQKTYAVPGFISAEAFTDVHDPNHKFVLSKWRTAQDWHRWAQSEERLELINLISPILTQPEKVTLIEN</sequence>
<evidence type="ECO:0000313" key="2">
    <source>
        <dbReference type="EMBL" id="MDO6422860.1"/>
    </source>
</evidence>
<dbReference type="Proteomes" id="UP001169760">
    <property type="component" value="Unassembled WGS sequence"/>
</dbReference>
<dbReference type="Gene3D" id="3.30.70.100">
    <property type="match status" value="1"/>
</dbReference>
<dbReference type="InterPro" id="IPR007138">
    <property type="entry name" value="ABM_dom"/>
</dbReference>
<keyword evidence="2" id="KW-0560">Oxidoreductase</keyword>
<dbReference type="RefSeq" id="WP_303492737.1">
    <property type="nucleotide sequence ID" value="NZ_JAUOPB010000007.1"/>
</dbReference>
<comment type="caution">
    <text evidence="2">The sequence shown here is derived from an EMBL/GenBank/DDBJ whole genome shotgun (WGS) entry which is preliminary data.</text>
</comment>
<accession>A0AAW7X5P4</accession>
<dbReference type="GO" id="GO:0004497">
    <property type="term" value="F:monooxygenase activity"/>
    <property type="evidence" value="ECO:0007669"/>
    <property type="project" value="UniProtKB-KW"/>
</dbReference>
<keyword evidence="2" id="KW-0503">Monooxygenase</keyword>
<feature type="domain" description="ABM" evidence="1">
    <location>
        <begin position="2"/>
        <end position="90"/>
    </location>
</feature>
<name>A0AAW7X5P4_9GAMM</name>
<organism evidence="2 3">
    <name type="scientific">Saccharophagus degradans</name>
    <dbReference type="NCBI Taxonomy" id="86304"/>
    <lineage>
        <taxon>Bacteria</taxon>
        <taxon>Pseudomonadati</taxon>
        <taxon>Pseudomonadota</taxon>
        <taxon>Gammaproteobacteria</taxon>
        <taxon>Cellvibrionales</taxon>
        <taxon>Cellvibrionaceae</taxon>
        <taxon>Saccharophagus</taxon>
    </lineage>
</organism>
<dbReference type="Pfam" id="PF03992">
    <property type="entry name" value="ABM"/>
    <property type="match status" value="1"/>
</dbReference>
<dbReference type="InterPro" id="IPR011008">
    <property type="entry name" value="Dimeric_a/b-barrel"/>
</dbReference>
<dbReference type="PROSITE" id="PS51725">
    <property type="entry name" value="ABM"/>
    <property type="match status" value="1"/>
</dbReference>
<dbReference type="SUPFAM" id="SSF54909">
    <property type="entry name" value="Dimeric alpha+beta barrel"/>
    <property type="match status" value="1"/>
</dbReference>
<protein>
    <submittedName>
        <fullName evidence="2">Antibiotic biosynthesis monooxygenase family protein</fullName>
    </submittedName>
</protein>
<evidence type="ECO:0000313" key="3">
    <source>
        <dbReference type="Proteomes" id="UP001169760"/>
    </source>
</evidence>